<evidence type="ECO:0000313" key="3">
    <source>
        <dbReference type="Proteomes" id="UP000009017"/>
    </source>
</evidence>
<comment type="caution">
    <text evidence="2">The sequence shown here is derived from an EMBL/GenBank/DDBJ whole genome shotgun (WGS) entry which is preliminary data.</text>
</comment>
<keyword evidence="1" id="KW-0812">Transmembrane</keyword>
<name>J0R8J0_9HYPH</name>
<protein>
    <submittedName>
        <fullName evidence="2">Uncharacterized protein</fullName>
    </submittedName>
</protein>
<dbReference type="EMBL" id="AIMA01000003">
    <property type="protein sequence ID" value="EJF92059.1"/>
    <property type="molecule type" value="Genomic_DNA"/>
</dbReference>
<proteinExistence type="predicted"/>
<evidence type="ECO:0000256" key="1">
    <source>
        <dbReference type="SAM" id="Phobius"/>
    </source>
</evidence>
<dbReference type="PATRIC" id="fig|1094557.3.peg.289"/>
<keyword evidence="1" id="KW-0472">Membrane</keyword>
<accession>J0R8J0</accession>
<dbReference type="AlphaFoldDB" id="J0R8J0"/>
<feature type="transmembrane region" description="Helical" evidence="1">
    <location>
        <begin position="7"/>
        <end position="26"/>
    </location>
</feature>
<dbReference type="Proteomes" id="UP000009017">
    <property type="component" value="Unassembled WGS sequence"/>
</dbReference>
<organism evidence="2 3">
    <name type="scientific">Bartonella melophagi K-2C</name>
    <dbReference type="NCBI Taxonomy" id="1094557"/>
    <lineage>
        <taxon>Bacteria</taxon>
        <taxon>Pseudomonadati</taxon>
        <taxon>Pseudomonadota</taxon>
        <taxon>Alphaproteobacteria</taxon>
        <taxon>Hyphomicrobiales</taxon>
        <taxon>Bartonellaceae</taxon>
        <taxon>Bartonella</taxon>
    </lineage>
</organism>
<dbReference type="HOGENOM" id="CLU_3340635_0_0_5"/>
<sequence>MAPPWSYELKVVPIIFVIMSVSMYFYEENAGLMKEQI</sequence>
<reference evidence="2 3" key="1">
    <citation type="submission" date="2012-03" db="EMBL/GenBank/DDBJ databases">
        <title>The Genome Sequence of Bartonella melophagi K-2C.</title>
        <authorList>
            <consortium name="The Broad Institute Genome Sequencing Platform"/>
            <consortium name="The Broad Institute Genome Sequencing Center for Infectious Disease"/>
            <person name="Feldgarden M."/>
            <person name="Kirby J."/>
            <person name="Kosoy M."/>
            <person name="Birtles R."/>
            <person name="Probert W.S."/>
            <person name="Chiaraviglio L."/>
            <person name="Young S.K."/>
            <person name="Zeng Q."/>
            <person name="Gargeya S."/>
            <person name="Fitzgerald M."/>
            <person name="Haas B."/>
            <person name="Abouelleil A."/>
            <person name="Alvarado L."/>
            <person name="Arachchi H.M."/>
            <person name="Berlin A."/>
            <person name="Chapman S.B."/>
            <person name="Gearin G."/>
            <person name="Goldberg J."/>
            <person name="Griggs A."/>
            <person name="Gujja S."/>
            <person name="Hansen M."/>
            <person name="Heiman D."/>
            <person name="Howarth C."/>
            <person name="Larimer J."/>
            <person name="Lui A."/>
            <person name="MacDonald P.J.P."/>
            <person name="McCowen C."/>
            <person name="Montmayeur A."/>
            <person name="Murphy C."/>
            <person name="Neiman D."/>
            <person name="Pearson M."/>
            <person name="Priest M."/>
            <person name="Roberts A."/>
            <person name="Saif S."/>
            <person name="Shea T."/>
            <person name="Sisk P."/>
            <person name="Stolte C."/>
            <person name="Sykes S."/>
            <person name="Wortman J."/>
            <person name="Nusbaum C."/>
            <person name="Birren B."/>
        </authorList>
    </citation>
    <scope>NUCLEOTIDE SEQUENCE [LARGE SCALE GENOMIC DNA]</scope>
    <source>
        <strain evidence="2 3">K-2C</strain>
    </source>
</reference>
<keyword evidence="1" id="KW-1133">Transmembrane helix</keyword>
<gene>
    <name evidence="2" type="ORF">ME3_00282</name>
</gene>
<keyword evidence="3" id="KW-1185">Reference proteome</keyword>
<evidence type="ECO:0000313" key="2">
    <source>
        <dbReference type="EMBL" id="EJF92059.1"/>
    </source>
</evidence>